<proteinExistence type="predicted"/>
<gene>
    <name evidence="7" type="ORF">SAMN05660462_02414</name>
</gene>
<name>A0A1H3RJL2_9FIRM</name>
<dbReference type="GO" id="GO:0016020">
    <property type="term" value="C:membrane"/>
    <property type="evidence" value="ECO:0007669"/>
    <property type="project" value="UniProtKB-SubCell"/>
</dbReference>
<evidence type="ECO:0000256" key="2">
    <source>
        <dbReference type="ARBA" id="ARBA00022692"/>
    </source>
</evidence>
<keyword evidence="4 5" id="KW-0472">Membrane</keyword>
<protein>
    <submittedName>
        <fullName evidence="7">Uncharacterized membrane protein YckC, RDD family</fullName>
    </submittedName>
</protein>
<dbReference type="AlphaFoldDB" id="A0A1H3RJL2"/>
<evidence type="ECO:0000313" key="8">
    <source>
        <dbReference type="Proteomes" id="UP000198625"/>
    </source>
</evidence>
<dbReference type="Pfam" id="PF06271">
    <property type="entry name" value="RDD"/>
    <property type="match status" value="1"/>
</dbReference>
<reference evidence="7 8" key="1">
    <citation type="submission" date="2016-10" db="EMBL/GenBank/DDBJ databases">
        <authorList>
            <person name="de Groot N.N."/>
        </authorList>
    </citation>
    <scope>NUCLEOTIDE SEQUENCE [LARGE SCALE GENOMIC DNA]</scope>
    <source>
        <strain evidence="7 8">DSM 21650</strain>
    </source>
</reference>
<evidence type="ECO:0000256" key="4">
    <source>
        <dbReference type="ARBA" id="ARBA00023136"/>
    </source>
</evidence>
<evidence type="ECO:0000256" key="5">
    <source>
        <dbReference type="SAM" id="Phobius"/>
    </source>
</evidence>
<dbReference type="InterPro" id="IPR010432">
    <property type="entry name" value="RDD"/>
</dbReference>
<evidence type="ECO:0000256" key="3">
    <source>
        <dbReference type="ARBA" id="ARBA00022989"/>
    </source>
</evidence>
<evidence type="ECO:0000313" key="7">
    <source>
        <dbReference type="EMBL" id="SDZ25944.1"/>
    </source>
</evidence>
<feature type="domain" description="RDD" evidence="6">
    <location>
        <begin position="19"/>
        <end position="147"/>
    </location>
</feature>
<dbReference type="EMBL" id="FNQE01000028">
    <property type="protein sequence ID" value="SDZ25944.1"/>
    <property type="molecule type" value="Genomic_DNA"/>
</dbReference>
<feature type="transmembrane region" description="Helical" evidence="5">
    <location>
        <begin position="63"/>
        <end position="86"/>
    </location>
</feature>
<dbReference type="PANTHER" id="PTHR38480">
    <property type="entry name" value="SLR0254 PROTEIN"/>
    <property type="match status" value="1"/>
</dbReference>
<keyword evidence="8" id="KW-1185">Reference proteome</keyword>
<dbReference type="PANTHER" id="PTHR38480:SF1">
    <property type="entry name" value="SLR0254 PROTEIN"/>
    <property type="match status" value="1"/>
</dbReference>
<dbReference type="STRING" id="415015.SAMN05660462_02414"/>
<dbReference type="RefSeq" id="WP_091731650.1">
    <property type="nucleotide sequence ID" value="NZ_FNQE01000028.1"/>
</dbReference>
<keyword evidence="3 5" id="KW-1133">Transmembrane helix</keyword>
<dbReference type="Proteomes" id="UP000198625">
    <property type="component" value="Unassembled WGS sequence"/>
</dbReference>
<feature type="transmembrane region" description="Helical" evidence="5">
    <location>
        <begin position="26"/>
        <end position="51"/>
    </location>
</feature>
<keyword evidence="2 5" id="KW-0812">Transmembrane</keyword>
<organism evidence="7 8">
    <name type="scientific">Proteiniborus ethanoligenes</name>
    <dbReference type="NCBI Taxonomy" id="415015"/>
    <lineage>
        <taxon>Bacteria</taxon>
        <taxon>Bacillati</taxon>
        <taxon>Bacillota</taxon>
        <taxon>Clostridia</taxon>
        <taxon>Eubacteriales</taxon>
        <taxon>Proteiniborus</taxon>
    </lineage>
</organism>
<sequence>MSTVKITTPENIELEYKLAALGSRTAAAAIDVLIQITLMGLVLIIVLLLGLTPSDLYEEYKSWAIAISLLLTFIINYGYFIIFEMIMNGKTPGKKVFGLRTIRANGQPIGFKHSVIRNLFRMIIDNYGIGVILIFFTKAHKRLGDYLGSTIVIVEEKREALYTINLQNENINYKFSLTQEENDLLKEYFKRKDFIEEGAENLEKELGKYFVEKYSIEWNENSYNKMLIQLLNRMI</sequence>
<evidence type="ECO:0000256" key="1">
    <source>
        <dbReference type="ARBA" id="ARBA00004141"/>
    </source>
</evidence>
<evidence type="ECO:0000259" key="6">
    <source>
        <dbReference type="Pfam" id="PF06271"/>
    </source>
</evidence>
<dbReference type="OrthoDB" id="9787732at2"/>
<comment type="subcellular location">
    <subcellularLocation>
        <location evidence="1">Membrane</location>
        <topology evidence="1">Multi-pass membrane protein</topology>
    </subcellularLocation>
</comment>
<accession>A0A1H3RJL2</accession>